<accession>A0A2X0XH39</accession>
<dbReference type="RefSeq" id="WP_112117023.1">
    <property type="nucleotide sequence ID" value="NZ_UAQE01000001.1"/>
</dbReference>
<sequence>MAIKSKFFDRTFRNTTKEREDIIKIVSRGETEGTVVTIYERKNTLVIHSKSDSVNHASISKAKGHIKEWEIDYIIDNIIKEDKENVVMYSKGTKVIHIRAKEENFVFF</sequence>
<proteinExistence type="predicted"/>
<reference evidence="1 2" key="1">
    <citation type="submission" date="2018-06" db="EMBL/GenBank/DDBJ databases">
        <authorList>
            <consortium name="Pathogen Informatics"/>
            <person name="Doyle S."/>
        </authorList>
    </citation>
    <scope>NUCLEOTIDE SEQUENCE [LARGE SCALE GENOMIC DNA]</scope>
    <source>
        <strain evidence="1 2">NCTC7582</strain>
    </source>
</reference>
<protein>
    <submittedName>
        <fullName evidence="1">Uncharacterized protein</fullName>
    </submittedName>
</protein>
<dbReference type="AlphaFoldDB" id="A0A2X0XH39"/>
<gene>
    <name evidence="1" type="ORF">NCTC7582_01669</name>
</gene>
<evidence type="ECO:0000313" key="2">
    <source>
        <dbReference type="Proteomes" id="UP000251431"/>
    </source>
</evidence>
<dbReference type="Proteomes" id="UP000251431">
    <property type="component" value="Unassembled WGS sequence"/>
</dbReference>
<dbReference type="EMBL" id="UAQE01000001">
    <property type="protein sequence ID" value="SPT98455.1"/>
    <property type="molecule type" value="Genomic_DNA"/>
</dbReference>
<dbReference type="InterPro" id="IPR038226">
    <property type="entry name" value="LMG18311-like_sf"/>
</dbReference>
<evidence type="ECO:0000313" key="1">
    <source>
        <dbReference type="EMBL" id="SPT98455.1"/>
    </source>
</evidence>
<name>A0A2X0XH39_9BACI</name>
<dbReference type="InterPro" id="IPR014959">
    <property type="entry name" value="DUF1827"/>
</dbReference>
<dbReference type="Pfam" id="PF08860">
    <property type="entry name" value="DUF1827"/>
    <property type="match status" value="1"/>
</dbReference>
<dbReference type="Gene3D" id="3.40.1720.10">
    <property type="entry name" value="Streptococcus thermophilus LMG 18311 protein like"/>
    <property type="match status" value="1"/>
</dbReference>
<organism evidence="1 2">
    <name type="scientific">Lysinibacillus capsici</name>
    <dbReference type="NCBI Taxonomy" id="2115968"/>
    <lineage>
        <taxon>Bacteria</taxon>
        <taxon>Bacillati</taxon>
        <taxon>Bacillota</taxon>
        <taxon>Bacilli</taxon>
        <taxon>Bacillales</taxon>
        <taxon>Bacillaceae</taxon>
        <taxon>Lysinibacillus</taxon>
    </lineage>
</organism>